<accession>A0A517QSN1</accession>
<feature type="signal peptide" evidence="3">
    <location>
        <begin position="1"/>
        <end position="23"/>
    </location>
</feature>
<reference evidence="5 6" key="1">
    <citation type="submission" date="2019-02" db="EMBL/GenBank/DDBJ databases">
        <title>Deep-cultivation of Planctomycetes and their phenomic and genomic characterization uncovers novel biology.</title>
        <authorList>
            <person name="Wiegand S."/>
            <person name="Jogler M."/>
            <person name="Boedeker C."/>
            <person name="Pinto D."/>
            <person name="Vollmers J."/>
            <person name="Rivas-Marin E."/>
            <person name="Kohn T."/>
            <person name="Peeters S.H."/>
            <person name="Heuer A."/>
            <person name="Rast P."/>
            <person name="Oberbeckmann S."/>
            <person name="Bunk B."/>
            <person name="Jeske O."/>
            <person name="Meyerdierks A."/>
            <person name="Storesund J.E."/>
            <person name="Kallscheuer N."/>
            <person name="Luecker S."/>
            <person name="Lage O.M."/>
            <person name="Pohl T."/>
            <person name="Merkel B.J."/>
            <person name="Hornburger P."/>
            <person name="Mueller R.-W."/>
            <person name="Bruemmer F."/>
            <person name="Labrenz M."/>
            <person name="Spormann A.M."/>
            <person name="Op den Camp H."/>
            <person name="Overmann J."/>
            <person name="Amann R."/>
            <person name="Jetten M.S.M."/>
            <person name="Mascher T."/>
            <person name="Medema M.H."/>
            <person name="Devos D.P."/>
            <person name="Kaster A.-K."/>
            <person name="Ovreas L."/>
            <person name="Rohde M."/>
            <person name="Galperin M.Y."/>
            <person name="Jogler C."/>
        </authorList>
    </citation>
    <scope>NUCLEOTIDE SEQUENCE [LARGE SCALE GENOMIC DNA]</scope>
    <source>
        <strain evidence="5 6">Mal48</strain>
    </source>
</reference>
<dbReference type="AlphaFoldDB" id="A0A517QSN1"/>
<dbReference type="InterPro" id="IPR036526">
    <property type="entry name" value="C-N_Hydrolase_sf"/>
</dbReference>
<dbReference type="EC" id="3.5.1.4" evidence="5"/>
<dbReference type="SUPFAM" id="SSF56317">
    <property type="entry name" value="Carbon-nitrogen hydrolase"/>
    <property type="match status" value="1"/>
</dbReference>
<dbReference type="Pfam" id="PF00795">
    <property type="entry name" value="CN_hydrolase"/>
    <property type="match status" value="1"/>
</dbReference>
<dbReference type="PANTHER" id="PTHR43674">
    <property type="entry name" value="NITRILASE C965.09-RELATED"/>
    <property type="match status" value="1"/>
</dbReference>
<dbReference type="Gene3D" id="2.60.120.260">
    <property type="entry name" value="Galactose-binding domain-like"/>
    <property type="match status" value="1"/>
</dbReference>
<dbReference type="Gene3D" id="3.60.110.10">
    <property type="entry name" value="Carbon-nitrogen hydrolase"/>
    <property type="match status" value="1"/>
</dbReference>
<keyword evidence="6" id="KW-1185">Reference proteome</keyword>
<protein>
    <submittedName>
        <fullName evidence="5">Aliphatic amidase</fullName>
        <ecNumber evidence="5">3.5.1.4</ecNumber>
    </submittedName>
</protein>
<dbReference type="KEGG" id="tpol:Mal48_38500"/>
<dbReference type="PROSITE" id="PS50263">
    <property type="entry name" value="CN_HYDROLASE"/>
    <property type="match status" value="1"/>
</dbReference>
<evidence type="ECO:0000256" key="1">
    <source>
        <dbReference type="ARBA" id="ARBA00022801"/>
    </source>
</evidence>
<evidence type="ECO:0000313" key="5">
    <source>
        <dbReference type="EMBL" id="QDT34587.1"/>
    </source>
</evidence>
<dbReference type="Proteomes" id="UP000315724">
    <property type="component" value="Chromosome"/>
</dbReference>
<dbReference type="InterPro" id="IPR003010">
    <property type="entry name" value="C-N_Hydrolase"/>
</dbReference>
<feature type="domain" description="CN hydrolase" evidence="4">
    <location>
        <begin position="201"/>
        <end position="427"/>
    </location>
</feature>
<dbReference type="CDD" id="cd07197">
    <property type="entry name" value="nitrilase"/>
    <property type="match status" value="1"/>
</dbReference>
<evidence type="ECO:0000259" key="4">
    <source>
        <dbReference type="PROSITE" id="PS50263"/>
    </source>
</evidence>
<feature type="region of interest" description="Disordered" evidence="2">
    <location>
        <begin position="124"/>
        <end position="146"/>
    </location>
</feature>
<dbReference type="EMBL" id="CP036267">
    <property type="protein sequence ID" value="QDT34587.1"/>
    <property type="molecule type" value="Genomic_DNA"/>
</dbReference>
<dbReference type="RefSeq" id="WP_145202758.1">
    <property type="nucleotide sequence ID" value="NZ_CP036267.1"/>
</dbReference>
<proteinExistence type="predicted"/>
<dbReference type="InterPro" id="IPR050345">
    <property type="entry name" value="Aliph_Amidase/BUP"/>
</dbReference>
<sequence precursor="true">MRLQLTLNLSLALIVLTGAFTHAGETVGEVDTAGWKAVSPRDEIRPAFSYEEAAGRNGEFGLSVSADDRKGLMGHWEKSFPVEGGKHYRFSVWKKTTGVDLERRAVIVRINWLKENGQRVVRDDPSFASYRPGERPRAEPEFPADGITKDGWTEVAAVYRVPSEATQAVVELQYRWGTPNSKVTWSSVKLAPTEPPAPRKVRLATVHYRPRAGTTAKEKREQFAPLIEDAARQKADLVVLPETLTVYGSGKTYAECAETIPGPSSEYFGQLAKKHDMYIVAGLLERDEHLVYNVAVLLGPDGEIAGKYRKVTLPRGEIEGGIMPGNEYPVFDTRFGKVGMMICYDGFFPEVARELSNRGAEVIAWPVWGCNPMLGSARACENHTYVISSTYTDTSSDWMISAVYGHDGKPLAQAKEWGTVAVTEVDLNKPLYWQSLGDFKAQIQRHRPELPGEIVKSEK</sequence>
<organism evidence="5 6">
    <name type="scientific">Thalassoglobus polymorphus</name>
    <dbReference type="NCBI Taxonomy" id="2527994"/>
    <lineage>
        <taxon>Bacteria</taxon>
        <taxon>Pseudomonadati</taxon>
        <taxon>Planctomycetota</taxon>
        <taxon>Planctomycetia</taxon>
        <taxon>Planctomycetales</taxon>
        <taxon>Planctomycetaceae</taxon>
        <taxon>Thalassoglobus</taxon>
    </lineage>
</organism>
<evidence type="ECO:0000256" key="2">
    <source>
        <dbReference type="SAM" id="MobiDB-lite"/>
    </source>
</evidence>
<dbReference type="OrthoDB" id="2826359at2"/>
<evidence type="ECO:0000256" key="3">
    <source>
        <dbReference type="SAM" id="SignalP"/>
    </source>
</evidence>
<name>A0A517QSN1_9PLAN</name>
<gene>
    <name evidence="5" type="ORF">Mal48_38500</name>
</gene>
<keyword evidence="3" id="KW-0732">Signal</keyword>
<dbReference type="GO" id="GO:0004040">
    <property type="term" value="F:amidase activity"/>
    <property type="evidence" value="ECO:0007669"/>
    <property type="project" value="UniProtKB-EC"/>
</dbReference>
<keyword evidence="1 5" id="KW-0378">Hydrolase</keyword>
<dbReference type="PANTHER" id="PTHR43674:SF16">
    <property type="entry name" value="CARBON-NITROGEN FAMILY, PUTATIVE (AFU_ORTHOLOGUE AFUA_5G02350)-RELATED"/>
    <property type="match status" value="1"/>
</dbReference>
<evidence type="ECO:0000313" key="6">
    <source>
        <dbReference type="Proteomes" id="UP000315724"/>
    </source>
</evidence>
<feature type="chain" id="PRO_5022231175" evidence="3">
    <location>
        <begin position="24"/>
        <end position="459"/>
    </location>
</feature>